<evidence type="ECO:0000259" key="2">
    <source>
        <dbReference type="Pfam" id="PF11784"/>
    </source>
</evidence>
<evidence type="ECO:0000256" key="1">
    <source>
        <dbReference type="SAM" id="MobiDB-lite"/>
    </source>
</evidence>
<dbReference type="PANTHER" id="PTHR10887:SF530">
    <property type="entry name" value="SUPERFAMILY I DNA HELICASES"/>
    <property type="match status" value="1"/>
</dbReference>
<dbReference type="InterPro" id="IPR041677">
    <property type="entry name" value="DNA2/NAM7_AAA_11"/>
</dbReference>
<dbReference type="Pfam" id="PF13195">
    <property type="entry name" value="DUF4011"/>
    <property type="match status" value="1"/>
</dbReference>
<proteinExistence type="predicted"/>
<feature type="compositionally biased region" description="Polar residues" evidence="1">
    <location>
        <begin position="1531"/>
        <end position="1542"/>
    </location>
</feature>
<protein>
    <submittedName>
        <fullName evidence="6">DUF3320 domain-containing protein</fullName>
    </submittedName>
</protein>
<evidence type="ECO:0000259" key="3">
    <source>
        <dbReference type="Pfam" id="PF13086"/>
    </source>
</evidence>
<feature type="domain" description="DNA2/NAM7 helicase-like C-terminal" evidence="4">
    <location>
        <begin position="1148"/>
        <end position="1351"/>
    </location>
</feature>
<dbReference type="FunFam" id="3.40.960.10:FF:000002">
    <property type="entry name" value="DNA helicase related protein"/>
    <property type="match status" value="1"/>
</dbReference>
<dbReference type="Gene3D" id="3.40.960.10">
    <property type="entry name" value="VSR Endonuclease"/>
    <property type="match status" value="1"/>
</dbReference>
<evidence type="ECO:0000313" key="7">
    <source>
        <dbReference type="Proteomes" id="UP000484842"/>
    </source>
</evidence>
<dbReference type="Pfam" id="PF18741">
    <property type="entry name" value="MTES_1575"/>
    <property type="match status" value="1"/>
</dbReference>
<organism evidence="6 7">
    <name type="scientific">Deinococcus terrestris</name>
    <dbReference type="NCBI Taxonomy" id="2651870"/>
    <lineage>
        <taxon>Bacteria</taxon>
        <taxon>Thermotogati</taxon>
        <taxon>Deinococcota</taxon>
        <taxon>Deinococci</taxon>
        <taxon>Deinococcales</taxon>
        <taxon>Deinococcaceae</taxon>
        <taxon>Deinococcus</taxon>
    </lineage>
</organism>
<comment type="caution">
    <text evidence="6">The sequence shown here is derived from an EMBL/GenBank/DDBJ whole genome shotgun (WGS) entry which is preliminary data.</text>
</comment>
<dbReference type="InterPro" id="IPR011335">
    <property type="entry name" value="Restrct_endonuc-II-like"/>
</dbReference>
<feature type="domain" description="Restriction endonuclease type II-like" evidence="5">
    <location>
        <begin position="1400"/>
        <end position="1494"/>
    </location>
</feature>
<feature type="compositionally biased region" description="Basic and acidic residues" evidence="1">
    <location>
        <begin position="1503"/>
        <end position="1516"/>
    </location>
</feature>
<dbReference type="EMBL" id="WBSL01000008">
    <property type="protein sequence ID" value="MPY67727.1"/>
    <property type="molecule type" value="Genomic_DNA"/>
</dbReference>
<dbReference type="InterPro" id="IPR045055">
    <property type="entry name" value="DNA2/NAM7-like"/>
</dbReference>
<dbReference type="Pfam" id="PF13086">
    <property type="entry name" value="AAA_11"/>
    <property type="match status" value="1"/>
</dbReference>
<dbReference type="InterPro" id="IPR049468">
    <property type="entry name" value="Restrct_endonuc-II-like_dom"/>
</dbReference>
<keyword evidence="7" id="KW-1185">Reference proteome</keyword>
<dbReference type="SUPFAM" id="SSF52980">
    <property type="entry name" value="Restriction endonuclease-like"/>
    <property type="match status" value="1"/>
</dbReference>
<dbReference type="InterPro" id="IPR027417">
    <property type="entry name" value="P-loop_NTPase"/>
</dbReference>
<dbReference type="GO" id="GO:0004386">
    <property type="term" value="F:helicase activity"/>
    <property type="evidence" value="ECO:0007669"/>
    <property type="project" value="InterPro"/>
</dbReference>
<evidence type="ECO:0000313" key="6">
    <source>
        <dbReference type="EMBL" id="MPY67727.1"/>
    </source>
</evidence>
<dbReference type="InterPro" id="IPR041679">
    <property type="entry name" value="DNA2/NAM7-like_C"/>
</dbReference>
<dbReference type="InterPro" id="IPR025103">
    <property type="entry name" value="DUF4011"/>
</dbReference>
<name>A0A7X1NXP6_9DEIO</name>
<feature type="region of interest" description="Disordered" evidence="1">
    <location>
        <begin position="1501"/>
        <end position="1542"/>
    </location>
</feature>
<dbReference type="Pfam" id="PF13087">
    <property type="entry name" value="AAA_12"/>
    <property type="match status" value="1"/>
</dbReference>
<dbReference type="SUPFAM" id="SSF52540">
    <property type="entry name" value="P-loop containing nucleoside triphosphate hydrolases"/>
    <property type="match status" value="1"/>
</dbReference>
<dbReference type="Proteomes" id="UP000484842">
    <property type="component" value="Unassembled WGS sequence"/>
</dbReference>
<feature type="domain" description="DNA2/NAM7 helicase helicase" evidence="3">
    <location>
        <begin position="330"/>
        <end position="421"/>
    </location>
</feature>
<evidence type="ECO:0000259" key="5">
    <source>
        <dbReference type="Pfam" id="PF18741"/>
    </source>
</evidence>
<dbReference type="PANTHER" id="PTHR10887">
    <property type="entry name" value="DNA2/NAM7 HELICASE FAMILY"/>
    <property type="match status" value="1"/>
</dbReference>
<dbReference type="Pfam" id="PF11784">
    <property type="entry name" value="DUF3320"/>
    <property type="match status" value="1"/>
</dbReference>
<evidence type="ECO:0000259" key="4">
    <source>
        <dbReference type="Pfam" id="PF13087"/>
    </source>
</evidence>
<reference evidence="6 7" key="1">
    <citation type="submission" date="2019-10" db="EMBL/GenBank/DDBJ databases">
        <title>Deinococcus sp. isolated from soil.</title>
        <authorList>
            <person name="Li Y."/>
            <person name="Wang J."/>
        </authorList>
    </citation>
    <scope>NUCLEOTIDE SEQUENCE [LARGE SCALE GENOMIC DNA]</scope>
    <source>
        <strain evidence="6 7">SDU3-2</strain>
    </source>
</reference>
<dbReference type="InterPro" id="IPR021754">
    <property type="entry name" value="DUF3320"/>
</dbReference>
<feature type="domain" description="DUF3320" evidence="2">
    <location>
        <begin position="1574"/>
        <end position="1621"/>
    </location>
</feature>
<gene>
    <name evidence="6" type="ORF">F8S09_13730</name>
</gene>
<sequence length="1740" mass="192788">MTDTLSRQETVNLALARHRELLLDLSTRNPLLHFVTRDAKGKLKPKRLELQTPSLDELFRTLVTEGRAVVFEGARDILPEDDEDPAGFMRAGQPGLRKGDLKVQVPLNSLDLQKRLIQTARTSREFLEEQGLHCLYLGLGQLRWFEDRKTSDDPYSPRLAPLLLIPVTLERQARSDGFRLVYTGDELQGNLTLAMKLREQGLTLPELPASEDLLPSSYFTQVEEALRSRMTPVSAGADLEDWFAPETTTSRSVTWSVDTEMAFLGFFSFSKFLMYRDLLPGSWPEGLTPHEHPLIAPLLAGQVSDERLTVLDSLDEATTGPGAWHVLDADSSQAEAIYHVLQGQHLVLQGPPGTGKSQTITNMIAGLVAQGKTVLFVAEKEAALSVVEDRLRKVGLGHAVLALHSKDAKKTALRDALQQAMQQARRITVPDQGEDARLAELVSQLQDVPHALNTPAGSGRTTPFEAMGRLLALQAQLSNAQQLLQSGGPPFGTVTWTDQQWALARQLTQELAEWIAQRGLPQQLTLWGSPKAAELPQERARLATALELLETHGHALRTELAQGQSWQIPEAAGLPDVHLLITQLQTLLGAPDLGGLAVEAARWEDALATLKMMRGRQDAFLSLERELTQRLMQARAAHTPVPAAPGRVLETLSHVAQLSEQLLALKAELLRDLHPEALDAESADLAHTREVLDTAGRSPLAFLNGRVRQARRQAQGWLRASRPLDEVLGLLASAEQYQELRQAQVAAARQSPLPLGELEQVPWALVTQLVDWLCRVPQPDTRTVTLAWQALGRALSGPTEVTAPQLDELLAREAAAQPDEHLHTLLGPHLRGFDTPWEDLTAKAEWLAHWQAQTHPTWVTTLVVGMANTPTLRTPLQDHLASLERHSSAVREALGEVRQLIQYPSFGGDALDRLLEQTRALQADRQALSAVVSWNNLAPRLKQAGLDRLLDLGAALPQGEGGRQLPAAAELLWYAELIDHAFQDRPVLAGFDRQRQDLRRRQFRQLDLDRFALNRLRVQQAYLQRVPQASGVGQVGILQREFAKKKRLLPIRDLMQVAGKAIQAIKPVFMMSPLSLANFIPLGSLTFDVVIFDEASQVRPSDALGSLLRGRQAVVVGDLKQLGPTNFFGKASGQDEEDEDDTAGLESLLSLFEAQYAGYRRSLTWHYRSQHESLIQTSNEAFYEGELVTFPSARGQADDLGLRYHHLDPREASFDRGGKRINRGEAEAVVEAVVRHARERPQESLAVVTFSAAQQKLIADRIEGLVPTLEEKTQRFFSETAPERFVVKNLENVQGDERDVIMISVGYGFAPDGRTGGVKFYRAFGPLGTADGWRRLNVLITRARRRIEVFANFLPEDITGLNDTDSHRGLHAFKQFLERSRGQGQQAAASTVQAEVGLPQQVAGVLRGAGYEVHEQVGSSASRIELAVVHPEKPGEYVLGIELDGPRYQQARSVRDRDRLREDVLGVFGWQILRLWSVEWFRDPESAREDLLARVRQAIQDAARPEPDAEPPRAEDAPSTDEDPWAWPAPDSNSLSLGGQTEESLWPDTVSESLVLQGAPYREAAATLHSSGEEFHKLDRQQLQLALVEIVRQEGPIHQEVLARRLMKAANITRKGVRVQDTIDSVLSFAVQTGQVERQGAFVCLPGLLEVLPRSRADRPANEQSLDYVSDLELLWTIHRVVGSAVGITRQELPSGCLELLGLKKVMADHRVRIDGLIEFALQSGVLTQQQGTLVLSGKQ</sequence>
<accession>A0A7X1NXP6</accession>
<dbReference type="Gene3D" id="3.40.50.300">
    <property type="entry name" value="P-loop containing nucleotide triphosphate hydrolases"/>
    <property type="match status" value="3"/>
</dbReference>
<dbReference type="RefSeq" id="WP_152872055.1">
    <property type="nucleotide sequence ID" value="NZ_WBSL01000008.1"/>
</dbReference>